<dbReference type="Gene3D" id="1.10.3720.10">
    <property type="entry name" value="MetI-like"/>
    <property type="match status" value="1"/>
</dbReference>
<evidence type="ECO:0000256" key="2">
    <source>
        <dbReference type="ARBA" id="ARBA00022448"/>
    </source>
</evidence>
<evidence type="ECO:0000313" key="9">
    <source>
        <dbReference type="EMBL" id="RKI88081.1"/>
    </source>
</evidence>
<evidence type="ECO:0000256" key="3">
    <source>
        <dbReference type="ARBA" id="ARBA00022475"/>
    </source>
</evidence>
<comment type="subcellular location">
    <subcellularLocation>
        <location evidence="1 7">Cell membrane</location>
        <topology evidence="1 7">Multi-pass membrane protein</topology>
    </subcellularLocation>
</comment>
<dbReference type="AlphaFoldDB" id="A0A3A9AKZ0"/>
<keyword evidence="10" id="KW-1185">Reference proteome</keyword>
<keyword evidence="3" id="KW-1003">Cell membrane</keyword>
<dbReference type="GO" id="GO:0005886">
    <property type="term" value="C:plasma membrane"/>
    <property type="evidence" value="ECO:0007669"/>
    <property type="project" value="UniProtKB-SubCell"/>
</dbReference>
<keyword evidence="4 7" id="KW-0812">Transmembrane</keyword>
<gene>
    <name evidence="9" type="ORF">D7V94_19835</name>
</gene>
<keyword evidence="2 7" id="KW-0813">Transport</keyword>
<dbReference type="PANTHER" id="PTHR43227:SF11">
    <property type="entry name" value="BLL4140 PROTEIN"/>
    <property type="match status" value="1"/>
</dbReference>
<dbReference type="CDD" id="cd06261">
    <property type="entry name" value="TM_PBP2"/>
    <property type="match status" value="1"/>
</dbReference>
<evidence type="ECO:0000256" key="1">
    <source>
        <dbReference type="ARBA" id="ARBA00004651"/>
    </source>
</evidence>
<evidence type="ECO:0000259" key="8">
    <source>
        <dbReference type="PROSITE" id="PS50928"/>
    </source>
</evidence>
<comment type="similarity">
    <text evidence="7">Belongs to the binding-protein-dependent transport system permease family.</text>
</comment>
<dbReference type="InterPro" id="IPR000515">
    <property type="entry name" value="MetI-like"/>
</dbReference>
<dbReference type="InterPro" id="IPR035906">
    <property type="entry name" value="MetI-like_sf"/>
</dbReference>
<feature type="transmembrane region" description="Helical" evidence="7">
    <location>
        <begin position="121"/>
        <end position="141"/>
    </location>
</feature>
<dbReference type="PROSITE" id="PS50928">
    <property type="entry name" value="ABC_TM1"/>
    <property type="match status" value="1"/>
</dbReference>
<organism evidence="9 10">
    <name type="scientific">Parablautia intestinalis</name>
    <dbReference type="NCBI Taxonomy" id="2320100"/>
    <lineage>
        <taxon>Bacteria</taxon>
        <taxon>Bacillati</taxon>
        <taxon>Bacillota</taxon>
        <taxon>Clostridia</taxon>
        <taxon>Lachnospirales</taxon>
        <taxon>Lachnospiraceae</taxon>
        <taxon>Parablautia</taxon>
    </lineage>
</organism>
<dbReference type="Proteomes" id="UP000280696">
    <property type="component" value="Unassembled WGS sequence"/>
</dbReference>
<evidence type="ECO:0000313" key="10">
    <source>
        <dbReference type="Proteomes" id="UP000280696"/>
    </source>
</evidence>
<feature type="domain" description="ABC transmembrane type-1" evidence="8">
    <location>
        <begin position="75"/>
        <end position="291"/>
    </location>
</feature>
<feature type="transmembrane region" description="Helical" evidence="7">
    <location>
        <begin position="161"/>
        <end position="187"/>
    </location>
</feature>
<keyword evidence="6 7" id="KW-0472">Membrane</keyword>
<evidence type="ECO:0000256" key="5">
    <source>
        <dbReference type="ARBA" id="ARBA00022989"/>
    </source>
</evidence>
<dbReference type="GO" id="GO:0055085">
    <property type="term" value="P:transmembrane transport"/>
    <property type="evidence" value="ECO:0007669"/>
    <property type="project" value="InterPro"/>
</dbReference>
<feature type="transmembrane region" description="Helical" evidence="7">
    <location>
        <begin position="270"/>
        <end position="295"/>
    </location>
</feature>
<feature type="transmembrane region" description="Helical" evidence="7">
    <location>
        <begin position="12"/>
        <end position="29"/>
    </location>
</feature>
<proteinExistence type="inferred from homology"/>
<protein>
    <submittedName>
        <fullName evidence="9">Sugar ABC transporter permease</fullName>
    </submittedName>
</protein>
<dbReference type="InterPro" id="IPR050809">
    <property type="entry name" value="UgpAE/MalFG_permease"/>
</dbReference>
<comment type="caution">
    <text evidence="9">The sequence shown here is derived from an EMBL/GenBank/DDBJ whole genome shotgun (WGS) entry which is preliminary data.</text>
</comment>
<dbReference type="PANTHER" id="PTHR43227">
    <property type="entry name" value="BLL4140 PROTEIN"/>
    <property type="match status" value="1"/>
</dbReference>
<accession>A0A3A9AKZ0</accession>
<evidence type="ECO:0000256" key="4">
    <source>
        <dbReference type="ARBA" id="ARBA00022692"/>
    </source>
</evidence>
<reference evidence="9 10" key="1">
    <citation type="submission" date="2018-09" db="EMBL/GenBank/DDBJ databases">
        <title>Murine metabolic-syndrome-specific gut microbial biobank.</title>
        <authorList>
            <person name="Liu C."/>
        </authorList>
    </citation>
    <scope>NUCLEOTIDE SEQUENCE [LARGE SCALE GENOMIC DNA]</scope>
    <source>
        <strain evidence="9 10">0.1xD8-82</strain>
    </source>
</reference>
<dbReference type="OrthoDB" id="9785836at2"/>
<dbReference type="SUPFAM" id="SSF161098">
    <property type="entry name" value="MetI-like"/>
    <property type="match status" value="1"/>
</dbReference>
<sequence length="305" mass="34351">MTKKRNKKFNKNTLSLFLIALPGCLYLLINNYIPIMGIFVAFKNYSYAKGIWDSPWCGFSNFKFLFITNDAWTITRNTLLYNLAFIVLGTIMSVFLAILLHELGEQLRGKFFQSTLLFPHLLSWVVTAYLVYALLGSSNGFVNNTLLGKDNAIDWYSAKAYWPVILVLVYLWKNAGYTAIVYMAGIAGIDKEIFEAAQIDGAGKVKQIFSITLPMLRPTVIIMTLMSIGRIFYSDFGLFYQVPMNSGALFQVTQTIDTYVYRGLMEQGNIAMSSAAGVYQSMVGFVLVVLANFIVKKKDPENALF</sequence>
<name>A0A3A9AKZ0_9FIRM</name>
<feature type="transmembrane region" description="Helical" evidence="7">
    <location>
        <begin position="79"/>
        <end position="100"/>
    </location>
</feature>
<evidence type="ECO:0000256" key="7">
    <source>
        <dbReference type="RuleBase" id="RU363032"/>
    </source>
</evidence>
<dbReference type="EMBL" id="RAYQ01000032">
    <property type="protein sequence ID" value="RKI88081.1"/>
    <property type="molecule type" value="Genomic_DNA"/>
</dbReference>
<dbReference type="Pfam" id="PF00528">
    <property type="entry name" value="BPD_transp_1"/>
    <property type="match status" value="1"/>
</dbReference>
<keyword evidence="5 7" id="KW-1133">Transmembrane helix</keyword>
<evidence type="ECO:0000256" key="6">
    <source>
        <dbReference type="ARBA" id="ARBA00023136"/>
    </source>
</evidence>